<dbReference type="InterPro" id="IPR029044">
    <property type="entry name" value="Nucleotide-diphossugar_trans"/>
</dbReference>
<feature type="binding site" evidence="5">
    <location>
        <position position="151"/>
    </location>
    <ligand>
        <name>phosphoenolpyruvate</name>
        <dbReference type="ChEBI" id="CHEBI:58702"/>
    </ligand>
</feature>
<evidence type="ECO:0000256" key="1">
    <source>
        <dbReference type="ARBA" id="ARBA00022679"/>
    </source>
</evidence>
<sequence>MEWSVLVPVKRLAAAKTRLRGAVGAERHESLVLAMAQDTVAAALATVGVGGVVVVTADPTVTAAVTALGARAVPEPALGGLNAALAHAASTVVGRIAALPADLPALRGDHLSAALRALATAAGGGYVPDAAGTGTVLLAAAAGERLIPRFGPGSAAAHGHGGARRLEGDWPSLRHDVDTAADLAVAVALGAGPHTRAVLRADVAVPHR</sequence>
<name>A0A8J3ZW85_9ACTN</name>
<keyword evidence="3 5" id="KW-0547">Nucleotide-binding</keyword>
<keyword evidence="2 5" id="KW-0548">Nucleotidyltransferase</keyword>
<evidence type="ECO:0000256" key="4">
    <source>
        <dbReference type="ARBA" id="ARBA00023134"/>
    </source>
</evidence>
<evidence type="ECO:0000313" key="6">
    <source>
        <dbReference type="EMBL" id="GIJ69293.1"/>
    </source>
</evidence>
<dbReference type="HAMAP" id="MF_02114">
    <property type="entry name" value="CofC"/>
    <property type="match status" value="1"/>
</dbReference>
<organism evidence="6 7">
    <name type="scientific">Virgisporangium ochraceum</name>
    <dbReference type="NCBI Taxonomy" id="65505"/>
    <lineage>
        <taxon>Bacteria</taxon>
        <taxon>Bacillati</taxon>
        <taxon>Actinomycetota</taxon>
        <taxon>Actinomycetes</taxon>
        <taxon>Micromonosporales</taxon>
        <taxon>Micromonosporaceae</taxon>
        <taxon>Virgisporangium</taxon>
    </lineage>
</organism>
<accession>A0A8J3ZW85</accession>
<reference evidence="6" key="1">
    <citation type="submission" date="2021-01" db="EMBL/GenBank/DDBJ databases">
        <title>Whole genome shotgun sequence of Virgisporangium ochraceum NBRC 16418.</title>
        <authorList>
            <person name="Komaki H."/>
            <person name="Tamura T."/>
        </authorList>
    </citation>
    <scope>NUCLEOTIDE SEQUENCE</scope>
    <source>
        <strain evidence="6">NBRC 16418</strain>
    </source>
</reference>
<dbReference type="Proteomes" id="UP000635606">
    <property type="component" value="Unassembled WGS sequence"/>
</dbReference>
<feature type="binding site" evidence="5">
    <location>
        <position position="135"/>
    </location>
    <ligand>
        <name>phosphoenolpyruvate</name>
        <dbReference type="ChEBI" id="CHEBI:58702"/>
    </ligand>
</feature>
<comment type="pathway">
    <text evidence="5">Cofactor biosynthesis; coenzyme F420 biosynthesis.</text>
</comment>
<dbReference type="InterPro" id="IPR002835">
    <property type="entry name" value="CofC"/>
</dbReference>
<dbReference type="Pfam" id="PF01983">
    <property type="entry name" value="CofC"/>
    <property type="match status" value="1"/>
</dbReference>
<dbReference type="GO" id="GO:0043814">
    <property type="term" value="F:phospholactate guanylyltransferase activity"/>
    <property type="evidence" value="ECO:0007669"/>
    <property type="project" value="InterPro"/>
</dbReference>
<evidence type="ECO:0000256" key="5">
    <source>
        <dbReference type="HAMAP-Rule" id="MF_02114"/>
    </source>
</evidence>
<dbReference type="GO" id="GO:0052645">
    <property type="term" value="P:F420-0 metabolic process"/>
    <property type="evidence" value="ECO:0007669"/>
    <property type="project" value="UniProtKB-UniRule"/>
</dbReference>
<comment type="function">
    <text evidence="5">Guanylyltransferase that catalyzes the activation of phosphoenolpyruvate (PEP) as enolpyruvoyl-2-diphospho-5'-guanosine, via the condensation of PEP with GTP. It is involved in the biosynthesis of coenzyme F420, a hydride carrier cofactor.</text>
</comment>
<evidence type="ECO:0000256" key="3">
    <source>
        <dbReference type="ARBA" id="ARBA00022741"/>
    </source>
</evidence>
<dbReference type="Gene3D" id="3.90.550.10">
    <property type="entry name" value="Spore Coat Polysaccharide Biosynthesis Protein SpsA, Chain A"/>
    <property type="match status" value="1"/>
</dbReference>
<dbReference type="UniPathway" id="UPA00071"/>
<dbReference type="RefSeq" id="WP_203929217.1">
    <property type="nucleotide sequence ID" value="NZ_BOPH01000060.1"/>
</dbReference>
<dbReference type="SUPFAM" id="SSF53448">
    <property type="entry name" value="Nucleotide-diphospho-sugar transferases"/>
    <property type="match status" value="1"/>
</dbReference>
<keyword evidence="4 5" id="KW-0342">GTP-binding</keyword>
<protein>
    <recommendedName>
        <fullName evidence="5">Phosphoenolpyruvate guanylyltransferase</fullName>
        <shortName evidence="5">PEP guanylyltransferase</shortName>
        <ecNumber evidence="5">2.7.7.105</ecNumber>
    </recommendedName>
</protein>
<comment type="caution">
    <text evidence="6">The sequence shown here is derived from an EMBL/GenBank/DDBJ whole genome shotgun (WGS) entry which is preliminary data.</text>
</comment>
<dbReference type="PANTHER" id="PTHR40392:SF1">
    <property type="entry name" value="2-PHOSPHO-L-LACTATE GUANYLYLTRANSFERASE"/>
    <property type="match status" value="1"/>
</dbReference>
<keyword evidence="7" id="KW-1185">Reference proteome</keyword>
<dbReference type="NCBIfam" id="TIGR03552">
    <property type="entry name" value="F420_cofC"/>
    <property type="match status" value="1"/>
</dbReference>
<dbReference type="EC" id="2.7.7.105" evidence="5"/>
<dbReference type="PANTHER" id="PTHR40392">
    <property type="entry name" value="2-PHOSPHO-L-LACTATE GUANYLYLTRANSFERASE"/>
    <property type="match status" value="1"/>
</dbReference>
<dbReference type="GO" id="GO:0005525">
    <property type="term" value="F:GTP binding"/>
    <property type="evidence" value="ECO:0007669"/>
    <property type="project" value="UniProtKB-KW"/>
</dbReference>
<gene>
    <name evidence="6" type="primary">cofC</name>
    <name evidence="5" type="synonym">fbiD</name>
    <name evidence="6" type="ORF">Voc01_042100</name>
</gene>
<keyword evidence="1 5" id="KW-0808">Transferase</keyword>
<dbReference type="AlphaFoldDB" id="A0A8J3ZW85"/>
<dbReference type="EMBL" id="BOPH01000060">
    <property type="protein sequence ID" value="GIJ69293.1"/>
    <property type="molecule type" value="Genomic_DNA"/>
</dbReference>
<comment type="catalytic activity">
    <reaction evidence="5">
        <text>phosphoenolpyruvate + GTP + H(+) = enolpyruvoyl-2-diphospho-5'-guanosine + diphosphate</text>
        <dbReference type="Rhea" id="RHEA:30519"/>
        <dbReference type="ChEBI" id="CHEBI:15378"/>
        <dbReference type="ChEBI" id="CHEBI:33019"/>
        <dbReference type="ChEBI" id="CHEBI:37565"/>
        <dbReference type="ChEBI" id="CHEBI:58702"/>
        <dbReference type="ChEBI" id="CHEBI:143701"/>
        <dbReference type="EC" id="2.7.7.105"/>
    </reaction>
</comment>
<feature type="binding site" evidence="5">
    <location>
        <position position="154"/>
    </location>
    <ligand>
        <name>phosphoenolpyruvate</name>
        <dbReference type="ChEBI" id="CHEBI:58702"/>
    </ligand>
</feature>
<proteinExistence type="inferred from homology"/>
<evidence type="ECO:0000256" key="2">
    <source>
        <dbReference type="ARBA" id="ARBA00022695"/>
    </source>
</evidence>
<evidence type="ECO:0000313" key="7">
    <source>
        <dbReference type="Proteomes" id="UP000635606"/>
    </source>
</evidence>
<comment type="similarity">
    <text evidence="5">Belongs to the CofC family.</text>
</comment>